<dbReference type="CDD" id="cd00093">
    <property type="entry name" value="HTH_XRE"/>
    <property type="match status" value="1"/>
</dbReference>
<dbReference type="PROSITE" id="PS50943">
    <property type="entry name" value="HTH_CROC1"/>
    <property type="match status" value="1"/>
</dbReference>
<evidence type="ECO:0000313" key="4">
    <source>
        <dbReference type="EMBL" id="KRM46125.1"/>
    </source>
</evidence>
<dbReference type="EMBL" id="AZGK01000010">
    <property type="protein sequence ID" value="KRM46125.1"/>
    <property type="molecule type" value="Genomic_DNA"/>
</dbReference>
<gene>
    <name evidence="4" type="ORF">FC51_GL000574</name>
</gene>
<feature type="domain" description="HTH cro/C1-type" evidence="3">
    <location>
        <begin position="7"/>
        <end position="61"/>
    </location>
</feature>
<dbReference type="AlphaFoldDB" id="A0A0R1YUQ0"/>
<proteinExistence type="predicted"/>
<feature type="transmembrane region" description="Helical" evidence="2">
    <location>
        <begin position="111"/>
        <end position="130"/>
    </location>
</feature>
<dbReference type="SMART" id="SM00530">
    <property type="entry name" value="HTH_XRE"/>
    <property type="match status" value="1"/>
</dbReference>
<reference evidence="4 5" key="1">
    <citation type="journal article" date="2015" name="Genome Announc.">
        <title>Expanding the biotechnology potential of lactobacilli through comparative genomics of 213 strains and associated genera.</title>
        <authorList>
            <person name="Sun Z."/>
            <person name="Harris H.M."/>
            <person name="McCann A."/>
            <person name="Guo C."/>
            <person name="Argimon S."/>
            <person name="Zhang W."/>
            <person name="Yang X."/>
            <person name="Jeffery I.B."/>
            <person name="Cooney J.C."/>
            <person name="Kagawa T.F."/>
            <person name="Liu W."/>
            <person name="Song Y."/>
            <person name="Salvetti E."/>
            <person name="Wrobel A."/>
            <person name="Rasinkangas P."/>
            <person name="Parkhill J."/>
            <person name="Rea M.C."/>
            <person name="O'Sullivan O."/>
            <person name="Ritari J."/>
            <person name="Douillard F.P."/>
            <person name="Paul Ross R."/>
            <person name="Yang R."/>
            <person name="Briner A.E."/>
            <person name="Felis G.E."/>
            <person name="de Vos W.M."/>
            <person name="Barrangou R."/>
            <person name="Klaenhammer T.R."/>
            <person name="Caufield P.W."/>
            <person name="Cui Y."/>
            <person name="Zhang H."/>
            <person name="O'Toole P.W."/>
        </authorList>
    </citation>
    <scope>NUCLEOTIDE SEQUENCE [LARGE SCALE GENOMIC DNA]</scope>
    <source>
        <strain evidence="4 5">DSM 5707</strain>
    </source>
</reference>
<comment type="caution">
    <text evidence="4">The sequence shown here is derived from an EMBL/GenBank/DDBJ whole genome shotgun (WGS) entry which is preliminary data.</text>
</comment>
<dbReference type="SUPFAM" id="SSF47413">
    <property type="entry name" value="lambda repressor-like DNA-binding domains"/>
    <property type="match status" value="1"/>
</dbReference>
<evidence type="ECO:0000259" key="3">
    <source>
        <dbReference type="PROSITE" id="PS50943"/>
    </source>
</evidence>
<dbReference type="PATRIC" id="fig|1423784.4.peg.568"/>
<keyword evidence="1 4" id="KW-0238">DNA-binding</keyword>
<keyword evidence="2" id="KW-1133">Transmembrane helix</keyword>
<evidence type="ECO:0000256" key="2">
    <source>
        <dbReference type="SAM" id="Phobius"/>
    </source>
</evidence>
<accession>A0A0R1YUQ0</accession>
<dbReference type="GeneID" id="69802648"/>
<feature type="transmembrane region" description="Helical" evidence="2">
    <location>
        <begin position="85"/>
        <end position="105"/>
    </location>
</feature>
<dbReference type="PANTHER" id="PTHR46558:SF15">
    <property type="entry name" value="HELIX-TURN-HELIX DOMAIN PROTEIN"/>
    <property type="match status" value="1"/>
</dbReference>
<dbReference type="GO" id="GO:0003677">
    <property type="term" value="F:DNA binding"/>
    <property type="evidence" value="ECO:0007669"/>
    <property type="project" value="UniProtKB-KW"/>
</dbReference>
<protein>
    <submittedName>
        <fullName evidence="4">DNA-binding helix-turn-helix protein</fullName>
    </submittedName>
</protein>
<keyword evidence="2" id="KW-0812">Transmembrane</keyword>
<keyword evidence="2" id="KW-0472">Membrane</keyword>
<evidence type="ECO:0000313" key="5">
    <source>
        <dbReference type="Proteomes" id="UP000051957"/>
    </source>
</evidence>
<dbReference type="Proteomes" id="UP000051957">
    <property type="component" value="Unassembled WGS sequence"/>
</dbReference>
<dbReference type="PANTHER" id="PTHR46558">
    <property type="entry name" value="TRACRIPTIONAL REGULATORY PROTEIN-RELATED-RELATED"/>
    <property type="match status" value="1"/>
</dbReference>
<name>A0A0R1YUQ0_9LACO</name>
<dbReference type="InterPro" id="IPR001387">
    <property type="entry name" value="Cro/C1-type_HTH"/>
</dbReference>
<organism evidence="4 5">
    <name type="scientific">Lentilactobacillus parabuchneri DSM 5707 = NBRC 107865</name>
    <dbReference type="NCBI Taxonomy" id="1423784"/>
    <lineage>
        <taxon>Bacteria</taxon>
        <taxon>Bacillati</taxon>
        <taxon>Bacillota</taxon>
        <taxon>Bacilli</taxon>
        <taxon>Lactobacillales</taxon>
        <taxon>Lactobacillaceae</taxon>
        <taxon>Lentilactobacillus</taxon>
    </lineage>
</organism>
<dbReference type="Gene3D" id="1.10.260.40">
    <property type="entry name" value="lambda repressor-like DNA-binding domains"/>
    <property type="match status" value="1"/>
</dbReference>
<feature type="transmembrane region" description="Helical" evidence="2">
    <location>
        <begin position="142"/>
        <end position="165"/>
    </location>
</feature>
<dbReference type="RefSeq" id="WP_057909633.1">
    <property type="nucleotide sequence ID" value="NZ_AZGK01000010.1"/>
</dbReference>
<dbReference type="InterPro" id="IPR010982">
    <property type="entry name" value="Lambda_DNA-bd_dom_sf"/>
</dbReference>
<dbReference type="Pfam" id="PF01381">
    <property type="entry name" value="HTH_3"/>
    <property type="match status" value="1"/>
</dbReference>
<evidence type="ECO:0000256" key="1">
    <source>
        <dbReference type="ARBA" id="ARBA00023125"/>
    </source>
</evidence>
<sequence length="170" mass="19253">MQIGKVLQQQRIQHHWSQAELADKLNISRQSISKWEQDVSLPSFANVVAISDLFKISLDDLIRGDDELMSKLMTNKKMSPVAKMIWWAFGIAIMMYVILMVAGVGEKSLNEWIQLPLIVSFAGLVFTVNWRQLNRSLSKPAIILGIIFLTSLIVPNIYSFVQGFIQGMAE</sequence>